<feature type="transmembrane region" description="Helical" evidence="6">
    <location>
        <begin position="83"/>
        <end position="105"/>
    </location>
</feature>
<gene>
    <name evidence="7" type="primary">Contig10690.g11434</name>
    <name evidence="7" type="ORF">STYLEM_18984</name>
</gene>
<feature type="compositionally biased region" description="Basic and acidic residues" evidence="5">
    <location>
        <begin position="142"/>
        <end position="153"/>
    </location>
</feature>
<proteinExistence type="predicted"/>
<dbReference type="InterPro" id="IPR013714">
    <property type="entry name" value="Golgi_TVP15"/>
</dbReference>
<keyword evidence="2 6" id="KW-0812">Transmembrane</keyword>
<evidence type="ECO:0000256" key="5">
    <source>
        <dbReference type="SAM" id="MobiDB-lite"/>
    </source>
</evidence>
<dbReference type="InParanoid" id="A0A078B5P8"/>
<evidence type="ECO:0000256" key="1">
    <source>
        <dbReference type="ARBA" id="ARBA00004141"/>
    </source>
</evidence>
<sequence length="261" mass="29596">MCCTACCPHFDRLATWCQSKISERCMLIFNILACLMLLTCVAFRFVYMADGTLAFFYIILSVYLVAFTLGLILAEFKVEKVRLYVNFLDTKFGRGIFMIFLSLLILEEHAIEVILFLCIMAIGILNMIVGCKQGSDGKKALKEKEAASAKNNDKQPAGPRSSSKSGLVVQKQETALEKADRIKFDNDQKELEKQSSLSQLQKEFVNGPQNRQPQNNQMRQGNVYDLEEVDRQYYGGGNDSQQVVDNHMIEINLNDDDEEEV</sequence>
<keyword evidence="3 6" id="KW-1133">Transmembrane helix</keyword>
<feature type="transmembrane region" description="Helical" evidence="6">
    <location>
        <begin position="53"/>
        <end position="76"/>
    </location>
</feature>
<feature type="region of interest" description="Disordered" evidence="5">
    <location>
        <begin position="142"/>
        <end position="169"/>
    </location>
</feature>
<name>A0A078B5P8_STYLE</name>
<organism evidence="7 8">
    <name type="scientific">Stylonychia lemnae</name>
    <name type="common">Ciliate</name>
    <dbReference type="NCBI Taxonomy" id="5949"/>
    <lineage>
        <taxon>Eukaryota</taxon>
        <taxon>Sar</taxon>
        <taxon>Alveolata</taxon>
        <taxon>Ciliophora</taxon>
        <taxon>Intramacronucleata</taxon>
        <taxon>Spirotrichea</taxon>
        <taxon>Stichotrichia</taxon>
        <taxon>Sporadotrichida</taxon>
        <taxon>Oxytrichidae</taxon>
        <taxon>Stylonychinae</taxon>
        <taxon>Stylonychia</taxon>
    </lineage>
</organism>
<evidence type="ECO:0000256" key="4">
    <source>
        <dbReference type="ARBA" id="ARBA00023136"/>
    </source>
</evidence>
<dbReference type="EMBL" id="CCKQ01017926">
    <property type="protein sequence ID" value="CDW89845.1"/>
    <property type="molecule type" value="Genomic_DNA"/>
</dbReference>
<dbReference type="GO" id="GO:0016020">
    <property type="term" value="C:membrane"/>
    <property type="evidence" value="ECO:0007669"/>
    <property type="project" value="UniProtKB-SubCell"/>
</dbReference>
<dbReference type="PANTHER" id="PTHR28128">
    <property type="entry name" value="GOLGI APPARATUS MEMBRANE PROTEIN TVP15"/>
    <property type="match status" value="1"/>
</dbReference>
<dbReference type="Proteomes" id="UP000039865">
    <property type="component" value="Unassembled WGS sequence"/>
</dbReference>
<evidence type="ECO:0008006" key="9">
    <source>
        <dbReference type="Google" id="ProtNLM"/>
    </source>
</evidence>
<evidence type="ECO:0000256" key="2">
    <source>
        <dbReference type="ARBA" id="ARBA00022692"/>
    </source>
</evidence>
<reference evidence="7 8" key="1">
    <citation type="submission" date="2014-06" db="EMBL/GenBank/DDBJ databases">
        <authorList>
            <person name="Swart Estienne"/>
        </authorList>
    </citation>
    <scope>NUCLEOTIDE SEQUENCE [LARGE SCALE GENOMIC DNA]</scope>
    <source>
        <strain evidence="7 8">130c</strain>
    </source>
</reference>
<evidence type="ECO:0000313" key="8">
    <source>
        <dbReference type="Proteomes" id="UP000039865"/>
    </source>
</evidence>
<comment type="subcellular location">
    <subcellularLocation>
        <location evidence="1">Membrane</location>
        <topology evidence="1">Multi-pass membrane protein</topology>
    </subcellularLocation>
</comment>
<protein>
    <recommendedName>
        <fullName evidence="9">COPI associated protein</fullName>
    </recommendedName>
</protein>
<evidence type="ECO:0000313" key="7">
    <source>
        <dbReference type="EMBL" id="CDW89845.1"/>
    </source>
</evidence>
<evidence type="ECO:0000256" key="6">
    <source>
        <dbReference type="SAM" id="Phobius"/>
    </source>
</evidence>
<feature type="transmembrane region" description="Helical" evidence="6">
    <location>
        <begin position="111"/>
        <end position="129"/>
    </location>
</feature>
<dbReference type="Pfam" id="PF08507">
    <property type="entry name" value="COPI_assoc"/>
    <property type="match status" value="1"/>
</dbReference>
<keyword evidence="4 6" id="KW-0472">Membrane</keyword>
<dbReference type="AlphaFoldDB" id="A0A078B5P8"/>
<evidence type="ECO:0000256" key="3">
    <source>
        <dbReference type="ARBA" id="ARBA00022989"/>
    </source>
</evidence>
<dbReference type="PANTHER" id="PTHR28128:SF1">
    <property type="entry name" value="GOLGI APPARATUS MEMBRANE PROTEIN TVP15"/>
    <property type="match status" value="1"/>
</dbReference>
<feature type="transmembrane region" description="Helical" evidence="6">
    <location>
        <begin position="27"/>
        <end position="47"/>
    </location>
</feature>
<accession>A0A078B5P8</accession>
<keyword evidence="8" id="KW-1185">Reference proteome</keyword>